<evidence type="ECO:0000256" key="6">
    <source>
        <dbReference type="ARBA" id="ARBA00022692"/>
    </source>
</evidence>
<keyword evidence="3" id="KW-0813">Transport</keyword>
<dbReference type="GO" id="GO:0098719">
    <property type="term" value="P:sodium ion import across plasma membrane"/>
    <property type="evidence" value="ECO:0007669"/>
    <property type="project" value="TreeGrafter"/>
</dbReference>
<feature type="transmembrane region" description="Helical" evidence="12">
    <location>
        <begin position="182"/>
        <end position="203"/>
    </location>
</feature>
<evidence type="ECO:0000256" key="4">
    <source>
        <dbReference type="ARBA" id="ARBA00022449"/>
    </source>
</evidence>
<evidence type="ECO:0000256" key="3">
    <source>
        <dbReference type="ARBA" id="ARBA00022448"/>
    </source>
</evidence>
<keyword evidence="9" id="KW-0406">Ion transport</keyword>
<dbReference type="InterPro" id="IPR018422">
    <property type="entry name" value="Cation/H_exchanger_CPA1"/>
</dbReference>
<reference evidence="14 15" key="1">
    <citation type="submission" date="2020-10" db="EMBL/GenBank/DDBJ databases">
        <title>Ca. Dormibacterota MAGs.</title>
        <authorList>
            <person name="Montgomery K."/>
        </authorList>
    </citation>
    <scope>NUCLEOTIDE SEQUENCE [LARGE SCALE GENOMIC DNA]</scope>
    <source>
        <strain evidence="14">SC8811_S16_3</strain>
    </source>
</reference>
<comment type="similarity">
    <text evidence="2">Belongs to the monovalent cation:proton antiporter 1 (CPA1) transporter (TC 2.A.36) family.</text>
</comment>
<evidence type="ECO:0000256" key="9">
    <source>
        <dbReference type="ARBA" id="ARBA00023065"/>
    </source>
</evidence>
<feature type="transmembrane region" description="Helical" evidence="12">
    <location>
        <begin position="82"/>
        <end position="108"/>
    </location>
</feature>
<protein>
    <submittedName>
        <fullName evidence="14">Cation:proton antiporter</fullName>
    </submittedName>
</protein>
<evidence type="ECO:0000313" key="15">
    <source>
        <dbReference type="Proteomes" id="UP000620075"/>
    </source>
</evidence>
<dbReference type="Proteomes" id="UP000620075">
    <property type="component" value="Unassembled WGS sequence"/>
</dbReference>
<dbReference type="PANTHER" id="PTHR10110">
    <property type="entry name" value="SODIUM/HYDROGEN EXCHANGER"/>
    <property type="match status" value="1"/>
</dbReference>
<name>A0A934K8G4_9BACT</name>
<dbReference type="AlphaFoldDB" id="A0A934K8G4"/>
<keyword evidence="6 12" id="KW-0812">Transmembrane</keyword>
<keyword evidence="10 12" id="KW-0472">Membrane</keyword>
<evidence type="ECO:0000256" key="5">
    <source>
        <dbReference type="ARBA" id="ARBA00022475"/>
    </source>
</evidence>
<gene>
    <name evidence="14" type="ORF">JF888_04355</name>
</gene>
<dbReference type="GO" id="GO:0015386">
    <property type="term" value="F:potassium:proton antiporter activity"/>
    <property type="evidence" value="ECO:0007669"/>
    <property type="project" value="TreeGrafter"/>
</dbReference>
<sequence length="396" mass="41178">MLQANLTTFVVLLVVASAVAILVKAVPVPYEVALAVVGLVAGSLAAPIPFQLTPTVILAAFLPGLLFEAAYRLDWRLLRQNLVAVIALATAGVLLTSLLVGGLVHLLLGLSLPIAFLIGTMLAPTDPVAVLAVFRRLGLPERLTNLVEAESLANDGTGLVLFSLALAFMTAAGSGLDLAESFLRLVLGGLGLGALIGFAASLLISRVDDFTVEMTVTAIAAYGGYLLADSLRFSGILAVVAAAVIMGNYGRRHGMSDETRQAVDLSWEYVAFLLNSLLFLLIGLAVALPQLLAAAGLVLAVAAIALFARAAAVYAVLNLLRPLGQSVPLRWQHLLVWGGMRGAIAVALVLSLQGRGGAYDLVETLVYGAALLSLLVQGLTIGPLARRLLSRPEALA</sequence>
<comment type="subcellular location">
    <subcellularLocation>
        <location evidence="1">Cell membrane</location>
        <topology evidence="1">Multi-pass membrane protein</topology>
    </subcellularLocation>
</comment>
<dbReference type="Gene3D" id="6.10.140.1330">
    <property type="match status" value="1"/>
</dbReference>
<evidence type="ECO:0000256" key="12">
    <source>
        <dbReference type="SAM" id="Phobius"/>
    </source>
</evidence>
<comment type="caution">
    <text evidence="14">The sequence shown here is derived from an EMBL/GenBank/DDBJ whole genome shotgun (WGS) entry which is preliminary data.</text>
</comment>
<evidence type="ECO:0000256" key="2">
    <source>
        <dbReference type="ARBA" id="ARBA00007367"/>
    </source>
</evidence>
<feature type="transmembrane region" description="Helical" evidence="12">
    <location>
        <begin position="49"/>
        <end position="70"/>
    </location>
</feature>
<feature type="transmembrane region" description="Helical" evidence="12">
    <location>
        <begin position="156"/>
        <end position="176"/>
    </location>
</feature>
<feature type="transmembrane region" description="Helical" evidence="12">
    <location>
        <begin position="233"/>
        <end position="249"/>
    </location>
</feature>
<feature type="domain" description="Cation/H+ exchanger transmembrane" evidence="13">
    <location>
        <begin position="15"/>
        <end position="386"/>
    </location>
</feature>
<dbReference type="GO" id="GO:0015385">
    <property type="term" value="F:sodium:proton antiporter activity"/>
    <property type="evidence" value="ECO:0007669"/>
    <property type="project" value="InterPro"/>
</dbReference>
<feature type="transmembrane region" description="Helical" evidence="12">
    <location>
        <begin position="332"/>
        <end position="352"/>
    </location>
</feature>
<dbReference type="EMBL" id="JAEKNQ010000019">
    <property type="protein sequence ID" value="MBJ7602412.1"/>
    <property type="molecule type" value="Genomic_DNA"/>
</dbReference>
<evidence type="ECO:0000256" key="10">
    <source>
        <dbReference type="ARBA" id="ARBA00023136"/>
    </source>
</evidence>
<dbReference type="Pfam" id="PF00999">
    <property type="entry name" value="Na_H_Exchanger"/>
    <property type="match status" value="1"/>
</dbReference>
<feature type="transmembrane region" description="Helical" evidence="12">
    <location>
        <begin position="269"/>
        <end position="288"/>
    </location>
</feature>
<evidence type="ECO:0000256" key="7">
    <source>
        <dbReference type="ARBA" id="ARBA00022989"/>
    </source>
</evidence>
<keyword evidence="7 12" id="KW-1133">Transmembrane helix</keyword>
<keyword evidence="8" id="KW-0915">Sodium</keyword>
<dbReference type="InterPro" id="IPR006153">
    <property type="entry name" value="Cation/H_exchanger_TM"/>
</dbReference>
<organism evidence="14 15">
    <name type="scientific">Candidatus Dormiibacter inghamiae</name>
    <dbReference type="NCBI Taxonomy" id="3127013"/>
    <lineage>
        <taxon>Bacteria</taxon>
        <taxon>Bacillati</taxon>
        <taxon>Candidatus Dormiibacterota</taxon>
        <taxon>Candidatus Dormibacteria</taxon>
        <taxon>Candidatus Dormibacterales</taxon>
        <taxon>Candidatus Dormibacteraceae</taxon>
        <taxon>Candidatus Dormiibacter</taxon>
    </lineage>
</organism>
<dbReference type="GO" id="GO:0051453">
    <property type="term" value="P:regulation of intracellular pH"/>
    <property type="evidence" value="ECO:0007669"/>
    <property type="project" value="TreeGrafter"/>
</dbReference>
<evidence type="ECO:0000256" key="11">
    <source>
        <dbReference type="ARBA" id="ARBA00023201"/>
    </source>
</evidence>
<evidence type="ECO:0000256" key="8">
    <source>
        <dbReference type="ARBA" id="ARBA00023053"/>
    </source>
</evidence>
<feature type="transmembrane region" description="Helical" evidence="12">
    <location>
        <begin position="364"/>
        <end position="385"/>
    </location>
</feature>
<keyword evidence="11" id="KW-0739">Sodium transport</keyword>
<accession>A0A934K8G4</accession>
<feature type="transmembrane region" description="Helical" evidence="12">
    <location>
        <begin position="294"/>
        <end position="320"/>
    </location>
</feature>
<evidence type="ECO:0000313" key="14">
    <source>
        <dbReference type="EMBL" id="MBJ7602412.1"/>
    </source>
</evidence>
<dbReference type="RefSeq" id="WP_338176909.1">
    <property type="nucleotide sequence ID" value="NZ_JAEKNQ010000019.1"/>
</dbReference>
<dbReference type="PANTHER" id="PTHR10110:SF195">
    <property type="entry name" value="NA(+)_H(+) ANTIPORTER NHAS2"/>
    <property type="match status" value="1"/>
</dbReference>
<evidence type="ECO:0000256" key="1">
    <source>
        <dbReference type="ARBA" id="ARBA00004651"/>
    </source>
</evidence>
<evidence type="ECO:0000259" key="13">
    <source>
        <dbReference type="Pfam" id="PF00999"/>
    </source>
</evidence>
<dbReference type="GO" id="GO:0005886">
    <property type="term" value="C:plasma membrane"/>
    <property type="evidence" value="ECO:0007669"/>
    <property type="project" value="UniProtKB-SubCell"/>
</dbReference>
<keyword evidence="4" id="KW-0050">Antiport</keyword>
<proteinExistence type="inferred from homology"/>
<keyword evidence="5" id="KW-1003">Cell membrane</keyword>